<dbReference type="InterPro" id="IPR036922">
    <property type="entry name" value="Rieske_2Fe-2S_sf"/>
</dbReference>
<keyword evidence="4" id="KW-0560">Oxidoreductase</keyword>
<dbReference type="InterPro" id="IPR001663">
    <property type="entry name" value="Rng_hydr_dOase-A"/>
</dbReference>
<keyword evidence="2" id="KW-0001">2Fe-2S</keyword>
<evidence type="ECO:0000256" key="6">
    <source>
        <dbReference type="ARBA" id="ARBA00023014"/>
    </source>
</evidence>
<dbReference type="SUPFAM" id="SSF55961">
    <property type="entry name" value="Bet v1-like"/>
    <property type="match status" value="1"/>
</dbReference>
<evidence type="ECO:0000256" key="1">
    <source>
        <dbReference type="ARBA" id="ARBA00001962"/>
    </source>
</evidence>
<evidence type="ECO:0000256" key="4">
    <source>
        <dbReference type="ARBA" id="ARBA00023002"/>
    </source>
</evidence>
<dbReference type="GO" id="GO:0051213">
    <property type="term" value="F:dioxygenase activity"/>
    <property type="evidence" value="ECO:0007669"/>
    <property type="project" value="UniProtKB-KW"/>
</dbReference>
<comment type="caution">
    <text evidence="8">The sequence shown here is derived from an EMBL/GenBank/DDBJ whole genome shotgun (WGS) entry which is preliminary data.</text>
</comment>
<dbReference type="CDD" id="cd00680">
    <property type="entry name" value="RHO_alpha_C"/>
    <property type="match status" value="1"/>
</dbReference>
<dbReference type="AlphaFoldDB" id="A0A432GT62"/>
<keyword evidence="8" id="KW-0223">Dioxygenase</keyword>
<dbReference type="InterPro" id="IPR017941">
    <property type="entry name" value="Rieske_2Fe-2S"/>
</dbReference>
<keyword evidence="3" id="KW-0479">Metal-binding</keyword>
<protein>
    <submittedName>
        <fullName evidence="8">Aromatic ring-hydroxylating dioxygenase subunit alpha</fullName>
    </submittedName>
</protein>
<dbReference type="Proteomes" id="UP000287719">
    <property type="component" value="Unassembled WGS sequence"/>
</dbReference>
<dbReference type="GO" id="GO:0005506">
    <property type="term" value="F:iron ion binding"/>
    <property type="evidence" value="ECO:0007669"/>
    <property type="project" value="InterPro"/>
</dbReference>
<dbReference type="InterPro" id="IPR015879">
    <property type="entry name" value="Ring_hydroxy_dOase_asu_C_dom"/>
</dbReference>
<evidence type="ECO:0000313" key="8">
    <source>
        <dbReference type="EMBL" id="RTZ86773.1"/>
    </source>
</evidence>
<organism evidence="8 9">
    <name type="scientific">SAR324 cluster bacterium</name>
    <dbReference type="NCBI Taxonomy" id="2024889"/>
    <lineage>
        <taxon>Bacteria</taxon>
        <taxon>Deltaproteobacteria</taxon>
        <taxon>SAR324 cluster</taxon>
    </lineage>
</organism>
<dbReference type="GO" id="GO:0051537">
    <property type="term" value="F:2 iron, 2 sulfur cluster binding"/>
    <property type="evidence" value="ECO:0007669"/>
    <property type="project" value="UniProtKB-KW"/>
</dbReference>
<dbReference type="PRINTS" id="PR00090">
    <property type="entry name" value="RNGDIOXGNASE"/>
</dbReference>
<sequence length="370" mass="42435">MPKNSKSIYGLPAKYYTDQQFWEIECNTVLADGWLFVGFVHEFLNSGDVIPISIAGKPILLVKNNKSKITAFHNVCSHRCLKLVDEKKNVGKIIRCPYHSWTYDLDGKLKVSPHFGGTNQHTPKGFNNSDHGLKPIRIHIWHDWIFINLNGKAKKFEEYAKPLIKKFKGVNLKKIKNVATLDFGKINSNWKFLIENFIEPYHVQFVHSATTKQPLKDHYTIVDGICLGSGVDVKEENKDSNTLSVSSRYLSLFPNFIIGSYFPNQIGVYLNVPINPGLTTQKRIIYITEGKTMSKQEIDLQKKIWWSVHKEDHEICERLQEGRSSPASDKGGLLSPYWEKSVQAFHKLVLNGTVRNYKKMKGKKNVQRSK</sequence>
<evidence type="ECO:0000256" key="2">
    <source>
        <dbReference type="ARBA" id="ARBA00022714"/>
    </source>
</evidence>
<dbReference type="PANTHER" id="PTHR43756">
    <property type="entry name" value="CHOLINE MONOOXYGENASE, CHLOROPLASTIC"/>
    <property type="match status" value="1"/>
</dbReference>
<dbReference type="SUPFAM" id="SSF50022">
    <property type="entry name" value="ISP domain"/>
    <property type="match status" value="1"/>
</dbReference>
<reference evidence="8 9" key="1">
    <citation type="submission" date="2018-06" db="EMBL/GenBank/DDBJ databases">
        <title>Combined omics and stable isotope probing to characterize newly discovered Mariana Back-Arc vent microbial communities.</title>
        <authorList>
            <person name="Trembath-Reichert E."/>
            <person name="Huber J.A."/>
        </authorList>
    </citation>
    <scope>NUCLEOTIDE SEQUENCE [LARGE SCALE GENOMIC DNA]</scope>
    <source>
        <strain evidence="8">MAG 54</strain>
    </source>
</reference>
<evidence type="ECO:0000256" key="5">
    <source>
        <dbReference type="ARBA" id="ARBA00023004"/>
    </source>
</evidence>
<dbReference type="Gene3D" id="3.90.380.10">
    <property type="entry name" value="Naphthalene 1,2-dioxygenase Alpha Subunit, Chain A, domain 1"/>
    <property type="match status" value="2"/>
</dbReference>
<dbReference type="CDD" id="cd03469">
    <property type="entry name" value="Rieske_RO_Alpha_N"/>
    <property type="match status" value="1"/>
</dbReference>
<keyword evidence="5" id="KW-0408">Iron</keyword>
<dbReference type="Pfam" id="PF00848">
    <property type="entry name" value="Ring_hydroxyl_A"/>
    <property type="match status" value="1"/>
</dbReference>
<feature type="domain" description="Rieske" evidence="7">
    <location>
        <begin position="34"/>
        <end position="147"/>
    </location>
</feature>
<dbReference type="Gene3D" id="2.102.10.10">
    <property type="entry name" value="Rieske [2Fe-2S] iron-sulphur domain"/>
    <property type="match status" value="1"/>
</dbReference>
<evidence type="ECO:0000259" key="7">
    <source>
        <dbReference type="PROSITE" id="PS51296"/>
    </source>
</evidence>
<gene>
    <name evidence="8" type="ORF">DSY95_03125</name>
</gene>
<evidence type="ECO:0000313" key="9">
    <source>
        <dbReference type="Proteomes" id="UP000287719"/>
    </source>
</evidence>
<dbReference type="PANTHER" id="PTHR43756:SF5">
    <property type="entry name" value="CHOLINE MONOOXYGENASE, CHLOROPLASTIC"/>
    <property type="match status" value="1"/>
</dbReference>
<accession>A0A432GT62</accession>
<keyword evidence="6" id="KW-0411">Iron-sulfur</keyword>
<dbReference type="EMBL" id="QNZJ01000137">
    <property type="protein sequence ID" value="RTZ86773.1"/>
    <property type="molecule type" value="Genomic_DNA"/>
</dbReference>
<name>A0A432GT62_9DELT</name>
<dbReference type="PROSITE" id="PS51296">
    <property type="entry name" value="RIESKE"/>
    <property type="match status" value="1"/>
</dbReference>
<comment type="cofactor">
    <cofactor evidence="1">
        <name>Fe cation</name>
        <dbReference type="ChEBI" id="CHEBI:24875"/>
    </cofactor>
</comment>
<dbReference type="Pfam" id="PF00355">
    <property type="entry name" value="Rieske"/>
    <property type="match status" value="1"/>
</dbReference>
<evidence type="ECO:0000256" key="3">
    <source>
        <dbReference type="ARBA" id="ARBA00022723"/>
    </source>
</evidence>
<proteinExistence type="predicted"/>